<organism evidence="1 2">
    <name type="scientific">Labedaea rhizosphaerae</name>
    <dbReference type="NCBI Taxonomy" id="598644"/>
    <lineage>
        <taxon>Bacteria</taxon>
        <taxon>Bacillati</taxon>
        <taxon>Actinomycetota</taxon>
        <taxon>Actinomycetes</taxon>
        <taxon>Pseudonocardiales</taxon>
        <taxon>Pseudonocardiaceae</taxon>
        <taxon>Labedaea</taxon>
    </lineage>
</organism>
<sequence length="358" mass="38173">MRPRAAAVLPVDSRRRLVATLRIGQVACWQAAIALVGLAVGRPAVVAAPAGACAAGLLALTTIRVRNQWLFQWAGRYLRFQLRERKRFLPREGHSRALLHLFAKDAALTGIQLGDTDVAVISRTCGATAVLRPQLADADPIVALPRPSALLPSGDEANAVGVQVIFHGISGNRSYPRAWLAVQAIRTPELYEEDQITQSLRHSAQRVLRALGKRDVEVAGLGDAKMLSTIASLAHVSGGRSDVEEQWRCWFCGPVAQVTFRLGGWTDLRDEAAARVLRALLTAQTGAVLTVSVGAGSVDGEVGHETAVVRIAAQSVQQLEAAAAALVRLGNDHDVRFDRMDGEHAEGVAASLPLGVVS</sequence>
<dbReference type="EMBL" id="SNXZ01000001">
    <property type="protein sequence ID" value="TDQ04902.1"/>
    <property type="molecule type" value="Genomic_DNA"/>
</dbReference>
<evidence type="ECO:0000313" key="1">
    <source>
        <dbReference type="EMBL" id="TDQ04902.1"/>
    </source>
</evidence>
<name>A0A4R6SND2_LABRH</name>
<dbReference type="Proteomes" id="UP000295444">
    <property type="component" value="Unassembled WGS sequence"/>
</dbReference>
<reference evidence="1 2" key="1">
    <citation type="submission" date="2019-03" db="EMBL/GenBank/DDBJ databases">
        <title>Genomic Encyclopedia of Type Strains, Phase IV (KMG-IV): sequencing the most valuable type-strain genomes for metagenomic binning, comparative biology and taxonomic classification.</title>
        <authorList>
            <person name="Goeker M."/>
        </authorList>
    </citation>
    <scope>NUCLEOTIDE SEQUENCE [LARGE SCALE GENOMIC DNA]</scope>
    <source>
        <strain evidence="1 2">DSM 45361</strain>
    </source>
</reference>
<evidence type="ECO:0000313" key="2">
    <source>
        <dbReference type="Proteomes" id="UP000295444"/>
    </source>
</evidence>
<protein>
    <submittedName>
        <fullName evidence="1">Type VII secretion protein EccE</fullName>
    </submittedName>
</protein>
<accession>A0A4R6SND2</accession>
<gene>
    <name evidence="1" type="ORF">EV186_101863</name>
</gene>
<proteinExistence type="predicted"/>
<dbReference type="AlphaFoldDB" id="A0A4R6SND2"/>
<keyword evidence="2" id="KW-1185">Reference proteome</keyword>
<comment type="caution">
    <text evidence="1">The sequence shown here is derived from an EMBL/GenBank/DDBJ whole genome shotgun (WGS) entry which is preliminary data.</text>
</comment>